<dbReference type="Gene3D" id="3.40.50.2300">
    <property type="match status" value="1"/>
</dbReference>
<evidence type="ECO:0000313" key="4">
    <source>
        <dbReference type="Proteomes" id="UP000566711"/>
    </source>
</evidence>
<gene>
    <name evidence="3" type="ORF">H3H36_03895</name>
</gene>
<dbReference type="GO" id="GO:0000160">
    <property type="term" value="P:phosphorelay signal transduction system"/>
    <property type="evidence" value="ECO:0007669"/>
    <property type="project" value="InterPro"/>
</dbReference>
<proteinExistence type="predicted"/>
<dbReference type="AlphaFoldDB" id="A0A7W2I5K8"/>
<protein>
    <submittedName>
        <fullName evidence="3">Response regulator</fullName>
    </submittedName>
</protein>
<evidence type="ECO:0000259" key="2">
    <source>
        <dbReference type="PROSITE" id="PS50110"/>
    </source>
</evidence>
<feature type="domain" description="Response regulatory" evidence="2">
    <location>
        <begin position="8"/>
        <end position="131"/>
    </location>
</feature>
<comment type="caution">
    <text evidence="3">The sequence shown here is derived from an EMBL/GenBank/DDBJ whole genome shotgun (WGS) entry which is preliminary data.</text>
</comment>
<feature type="modified residue" description="4-aspartylphosphate" evidence="1">
    <location>
        <position position="60"/>
    </location>
</feature>
<dbReference type="EMBL" id="JACEZS010000002">
    <property type="protein sequence ID" value="MBA5604502.1"/>
    <property type="molecule type" value="Genomic_DNA"/>
</dbReference>
<dbReference type="SUPFAM" id="SSF52172">
    <property type="entry name" value="CheY-like"/>
    <property type="match status" value="1"/>
</dbReference>
<accession>A0A7W2I5K8</accession>
<dbReference type="InterPro" id="IPR001789">
    <property type="entry name" value="Sig_transdc_resp-reg_receiver"/>
</dbReference>
<dbReference type="PROSITE" id="PS50110">
    <property type="entry name" value="RESPONSE_REGULATORY"/>
    <property type="match status" value="1"/>
</dbReference>
<evidence type="ECO:0000256" key="1">
    <source>
        <dbReference type="PROSITE-ProRule" id="PRU00169"/>
    </source>
</evidence>
<dbReference type="Proteomes" id="UP000566711">
    <property type="component" value="Unassembled WGS sequence"/>
</dbReference>
<name>A0A7W2I5K8_9BURK</name>
<evidence type="ECO:0000313" key="3">
    <source>
        <dbReference type="EMBL" id="MBA5604502.1"/>
    </source>
</evidence>
<sequence length="135" mass="14641">MAERAARTLLLVEPETLLRRTVSLTARTLGLGEVHEAASLAEARRLLRDQPFDGAMIAIDCESCASASYDLGLLDLVRLGQSASAPTIPIAVLADSATAPMLHDLRERDVKRVILKPFRARVLLDAFAEFGTRAT</sequence>
<reference evidence="3 4" key="1">
    <citation type="submission" date="2020-07" db="EMBL/GenBank/DDBJ databases">
        <title>Novel species isolated from subtropical streams in China.</title>
        <authorList>
            <person name="Lu H."/>
        </authorList>
    </citation>
    <scope>NUCLEOTIDE SEQUENCE [LARGE SCALE GENOMIC DNA]</scope>
    <source>
        <strain evidence="3 4">FT3S</strain>
    </source>
</reference>
<keyword evidence="4" id="KW-1185">Reference proteome</keyword>
<dbReference type="RefSeq" id="WP_182214288.1">
    <property type="nucleotide sequence ID" value="NZ_JACEZS010000002.1"/>
</dbReference>
<dbReference type="InterPro" id="IPR011006">
    <property type="entry name" value="CheY-like_superfamily"/>
</dbReference>
<keyword evidence="1" id="KW-0597">Phosphoprotein</keyword>
<organism evidence="3 4">
    <name type="scientific">Rugamonas fusca</name>
    <dbReference type="NCBI Taxonomy" id="2758568"/>
    <lineage>
        <taxon>Bacteria</taxon>
        <taxon>Pseudomonadati</taxon>
        <taxon>Pseudomonadota</taxon>
        <taxon>Betaproteobacteria</taxon>
        <taxon>Burkholderiales</taxon>
        <taxon>Oxalobacteraceae</taxon>
        <taxon>Telluria group</taxon>
        <taxon>Rugamonas</taxon>
    </lineage>
</organism>